<dbReference type="Proteomes" id="UP000036771">
    <property type="component" value="Unassembled WGS sequence"/>
</dbReference>
<evidence type="ECO:0000313" key="1">
    <source>
        <dbReference type="EMBL" id="GAO98408.1"/>
    </source>
</evidence>
<reference evidence="1 2" key="1">
    <citation type="submission" date="2015-03" db="EMBL/GenBank/DDBJ databases">
        <title>Caedibacter varicaedens, whole genome shotgun sequence.</title>
        <authorList>
            <person name="Suzuki H."/>
            <person name="Dapper A.L."/>
            <person name="Gibson A.K."/>
            <person name="Jackson C."/>
            <person name="Lee H."/>
            <person name="Pejaver V.R."/>
            <person name="Doak T."/>
            <person name="Lynch M."/>
        </authorList>
    </citation>
    <scope>NUCLEOTIDE SEQUENCE [LARGE SCALE GENOMIC DNA]</scope>
</reference>
<proteinExistence type="predicted"/>
<name>A0A0K8MDW8_9PROT</name>
<protein>
    <submittedName>
        <fullName evidence="1">Uncharacterized protein</fullName>
    </submittedName>
</protein>
<sequence length="42" mass="4735">MGKTLAIKKDRTLTSEVIRCDRATDSTPCQKSQAQENELCHK</sequence>
<dbReference type="EMBL" id="BBVC01000056">
    <property type="protein sequence ID" value="GAO98408.1"/>
    <property type="molecule type" value="Genomic_DNA"/>
</dbReference>
<keyword evidence="2" id="KW-1185">Reference proteome</keyword>
<comment type="caution">
    <text evidence="1">The sequence shown here is derived from an EMBL/GenBank/DDBJ whole genome shotgun (WGS) entry which is preliminary data.</text>
</comment>
<dbReference type="AlphaFoldDB" id="A0A0K8MDW8"/>
<accession>A0A0K8MDW8</accession>
<gene>
    <name evidence="1" type="ORF">Cva_01065</name>
</gene>
<organism evidence="1 2">
    <name type="scientific">Caedimonas varicaedens</name>
    <dbReference type="NCBI Taxonomy" id="1629334"/>
    <lineage>
        <taxon>Bacteria</taxon>
        <taxon>Pseudomonadati</taxon>
        <taxon>Pseudomonadota</taxon>
        <taxon>Alphaproteobacteria</taxon>
        <taxon>Holosporales</taxon>
        <taxon>Caedimonadaceae</taxon>
        <taxon>Caedimonas</taxon>
    </lineage>
</organism>
<evidence type="ECO:0000313" key="2">
    <source>
        <dbReference type="Proteomes" id="UP000036771"/>
    </source>
</evidence>